<keyword evidence="1" id="KW-0812">Transmembrane</keyword>
<evidence type="ECO:0000256" key="1">
    <source>
        <dbReference type="SAM" id="Phobius"/>
    </source>
</evidence>
<dbReference type="KEGG" id="fmr:Fuma_00548"/>
<gene>
    <name evidence="2" type="ORF">Fuma_00548</name>
</gene>
<dbReference type="EMBL" id="CP017641">
    <property type="protein sequence ID" value="APZ90964.1"/>
    <property type="molecule type" value="Genomic_DNA"/>
</dbReference>
<evidence type="ECO:0000313" key="3">
    <source>
        <dbReference type="Proteomes" id="UP000187735"/>
    </source>
</evidence>
<name>A0A1P8WAA8_9PLAN</name>
<sequence>MSPVVELLLLTAIAGAAMPIGGFVASFEHIRSNWLRTEFRHSVIAFGGGALFSAIALVLIPEGIKHLEVWESVTAFAAGGVGFWLLQILLDRSKSSSTQMVAMLSDFIPEVIALGATFATGGPGVVVLASIITLQNLPEGFNSYRELRESGLPTRRILTWFSIAALLGPLMGAFGYWMLADQQRLLGWMQLFAASGIMYLVFDDIAPQAKLKNSSLPALGSVLGFLLGLLGKLLDG</sequence>
<dbReference type="OrthoDB" id="5766358at2"/>
<keyword evidence="1" id="KW-1133">Transmembrane helix</keyword>
<protein>
    <submittedName>
        <fullName evidence="2">ZIP Zinc transporter</fullName>
    </submittedName>
</protein>
<dbReference type="STRING" id="1891926.Fuma_00548"/>
<feature type="transmembrane region" description="Helical" evidence="1">
    <location>
        <begin position="185"/>
        <end position="202"/>
    </location>
</feature>
<dbReference type="Proteomes" id="UP000187735">
    <property type="component" value="Chromosome"/>
</dbReference>
<accession>A0A1P8WAA8</accession>
<feature type="transmembrane region" description="Helical" evidence="1">
    <location>
        <begin position="6"/>
        <end position="27"/>
    </location>
</feature>
<feature type="transmembrane region" description="Helical" evidence="1">
    <location>
        <begin position="157"/>
        <end position="178"/>
    </location>
</feature>
<feature type="transmembrane region" description="Helical" evidence="1">
    <location>
        <begin position="214"/>
        <end position="234"/>
    </location>
</feature>
<proteinExistence type="predicted"/>
<reference evidence="2 3" key="1">
    <citation type="journal article" date="2016" name="Front. Microbiol.">
        <title>Fuerstia marisgermanicae gen. nov., sp. nov., an Unusual Member of the Phylum Planctomycetes from the German Wadden Sea.</title>
        <authorList>
            <person name="Kohn T."/>
            <person name="Heuer A."/>
            <person name="Jogler M."/>
            <person name="Vollmers J."/>
            <person name="Boedeker C."/>
            <person name="Bunk B."/>
            <person name="Rast P."/>
            <person name="Borchert D."/>
            <person name="Glockner I."/>
            <person name="Freese H.M."/>
            <person name="Klenk H.P."/>
            <person name="Overmann J."/>
            <person name="Kaster A.K."/>
            <person name="Rohde M."/>
            <person name="Wiegand S."/>
            <person name="Jogler C."/>
        </authorList>
    </citation>
    <scope>NUCLEOTIDE SEQUENCE [LARGE SCALE GENOMIC DNA]</scope>
    <source>
        <strain evidence="2 3">NH11</strain>
    </source>
</reference>
<feature type="transmembrane region" description="Helical" evidence="1">
    <location>
        <begin position="72"/>
        <end position="90"/>
    </location>
</feature>
<dbReference type="AlphaFoldDB" id="A0A1P8WAA8"/>
<keyword evidence="3" id="KW-1185">Reference proteome</keyword>
<feature type="transmembrane region" description="Helical" evidence="1">
    <location>
        <begin position="111"/>
        <end position="137"/>
    </location>
</feature>
<organism evidence="2 3">
    <name type="scientific">Fuerstiella marisgermanici</name>
    <dbReference type="NCBI Taxonomy" id="1891926"/>
    <lineage>
        <taxon>Bacteria</taxon>
        <taxon>Pseudomonadati</taxon>
        <taxon>Planctomycetota</taxon>
        <taxon>Planctomycetia</taxon>
        <taxon>Planctomycetales</taxon>
        <taxon>Planctomycetaceae</taxon>
        <taxon>Fuerstiella</taxon>
    </lineage>
</organism>
<feature type="transmembrane region" description="Helical" evidence="1">
    <location>
        <begin position="39"/>
        <end position="60"/>
    </location>
</feature>
<keyword evidence="1" id="KW-0472">Membrane</keyword>
<evidence type="ECO:0000313" key="2">
    <source>
        <dbReference type="EMBL" id="APZ90964.1"/>
    </source>
</evidence>
<dbReference type="RefSeq" id="WP_077022785.1">
    <property type="nucleotide sequence ID" value="NZ_CP017641.1"/>
</dbReference>